<evidence type="ECO:0000313" key="2">
    <source>
        <dbReference type="EMBL" id="KAL3698139.1"/>
    </source>
</evidence>
<feature type="region of interest" description="Disordered" evidence="1">
    <location>
        <begin position="80"/>
        <end position="120"/>
    </location>
</feature>
<sequence>MASWMAMARSQPHHQQARHLFLSLSAEFLDSTKPNRFHSPFDETITSHPSAAAGDVNLPVRFGASGGQDFSELERLEAVITSGSQEPKLRNQSERNAEKTSEKGGPEQGRMALKEELDSVTYGHSGEVRVEFRREEVVRKRVKKSGV</sequence>
<reference evidence="2 3" key="1">
    <citation type="submission" date="2024-09" db="EMBL/GenBank/DDBJ databases">
        <title>Chromosome-scale assembly of Riccia sorocarpa.</title>
        <authorList>
            <person name="Paukszto L."/>
        </authorList>
    </citation>
    <scope>NUCLEOTIDE SEQUENCE [LARGE SCALE GENOMIC DNA]</scope>
    <source>
        <strain evidence="2">LP-2024</strain>
        <tissue evidence="2">Aerial parts of the thallus</tissue>
    </source>
</reference>
<protein>
    <submittedName>
        <fullName evidence="2">Uncharacterized protein</fullName>
    </submittedName>
</protein>
<feature type="compositionally biased region" description="Basic and acidic residues" evidence="1">
    <location>
        <begin position="87"/>
        <end position="105"/>
    </location>
</feature>
<gene>
    <name evidence="2" type="ORF">R1sor_012215</name>
</gene>
<proteinExistence type="predicted"/>
<dbReference type="Proteomes" id="UP001633002">
    <property type="component" value="Unassembled WGS sequence"/>
</dbReference>
<keyword evidence="3" id="KW-1185">Reference proteome</keyword>
<dbReference type="AlphaFoldDB" id="A0ABD3I4Z9"/>
<comment type="caution">
    <text evidence="2">The sequence shown here is derived from an EMBL/GenBank/DDBJ whole genome shotgun (WGS) entry which is preliminary data.</text>
</comment>
<evidence type="ECO:0000256" key="1">
    <source>
        <dbReference type="SAM" id="MobiDB-lite"/>
    </source>
</evidence>
<evidence type="ECO:0000313" key="3">
    <source>
        <dbReference type="Proteomes" id="UP001633002"/>
    </source>
</evidence>
<dbReference type="EMBL" id="JBJQOH010000002">
    <property type="protein sequence ID" value="KAL3698139.1"/>
    <property type="molecule type" value="Genomic_DNA"/>
</dbReference>
<name>A0ABD3I4Z9_9MARC</name>
<accession>A0ABD3I4Z9</accession>
<organism evidence="2 3">
    <name type="scientific">Riccia sorocarpa</name>
    <dbReference type="NCBI Taxonomy" id="122646"/>
    <lineage>
        <taxon>Eukaryota</taxon>
        <taxon>Viridiplantae</taxon>
        <taxon>Streptophyta</taxon>
        <taxon>Embryophyta</taxon>
        <taxon>Marchantiophyta</taxon>
        <taxon>Marchantiopsida</taxon>
        <taxon>Marchantiidae</taxon>
        <taxon>Marchantiales</taxon>
        <taxon>Ricciaceae</taxon>
        <taxon>Riccia</taxon>
    </lineage>
</organism>